<keyword evidence="10" id="KW-0812">Transmembrane</keyword>
<evidence type="ECO:0000256" key="4">
    <source>
        <dbReference type="ARBA" id="ARBA00022670"/>
    </source>
</evidence>
<evidence type="ECO:0000256" key="5">
    <source>
        <dbReference type="ARBA" id="ARBA00022723"/>
    </source>
</evidence>
<feature type="active site" description="Proton donor/acceptor" evidence="9">
    <location>
        <position position="305"/>
    </location>
</feature>
<comment type="similarity">
    <text evidence="2 9">Belongs to the peptidase M14 family.</text>
</comment>
<evidence type="ECO:0000259" key="12">
    <source>
        <dbReference type="PROSITE" id="PS52035"/>
    </source>
</evidence>
<dbReference type="Proteomes" id="UP000183832">
    <property type="component" value="Unassembled WGS sequence"/>
</dbReference>
<dbReference type="FunFam" id="3.40.630.10:FF:000020">
    <property type="entry name" value="Carboxypeptidase D"/>
    <property type="match status" value="2"/>
</dbReference>
<evidence type="ECO:0000256" key="1">
    <source>
        <dbReference type="ARBA" id="ARBA00001947"/>
    </source>
</evidence>
<evidence type="ECO:0000313" key="13">
    <source>
        <dbReference type="EMBL" id="CRK97571.1"/>
    </source>
</evidence>
<keyword evidence="11" id="KW-0732">Signal</keyword>
<keyword evidence="4" id="KW-0645">Protease</keyword>
<evidence type="ECO:0000256" key="10">
    <source>
        <dbReference type="SAM" id="Phobius"/>
    </source>
</evidence>
<dbReference type="FunFam" id="2.60.40.1120:FF:000016">
    <property type="entry name" value="carboxypeptidase D isoform X2"/>
    <property type="match status" value="1"/>
</dbReference>
<dbReference type="InterPro" id="IPR050753">
    <property type="entry name" value="Peptidase_M14_domain"/>
</dbReference>
<dbReference type="SMART" id="SM00631">
    <property type="entry name" value="Zn_pept"/>
    <property type="match status" value="2"/>
</dbReference>
<evidence type="ECO:0000256" key="2">
    <source>
        <dbReference type="ARBA" id="ARBA00005988"/>
    </source>
</evidence>
<dbReference type="CDD" id="cd03858">
    <property type="entry name" value="M14_CP_N-E_like"/>
    <property type="match status" value="1"/>
</dbReference>
<sequence>MVEKVLYVLLSYFCLVSFAFTVQKVQKNEDESFLDNPHYTSNIELPDYLLKLQKSYPNLIDIRSIGSSLDGQDLIVARIHRDVKRPRSILIPMFKYVANMHGDETIGRQLLVYLAEYLVKNYGIVPEVTQLVDTTDIYLMPSMNPDGFGKSKEGSCESMQNYYGRYNGKGIDLNRDFPDRFDQKIIERLYNMRRQPETLAVMSWIKENPFVLSANLHGGAVVASYPYDNTIKHHDCCEDSPTPDDSVFRHLARTYAKNHPVMKDGNDCNETFPNGITNGAYWYDLSGGMQDFNYVFTNCFEITLELSCCKYPPRTELPSEWHKNKKSLIEYMKLIHTGIKGLIKDVSGYPINDAEIYVQGVEEKPVRTTERGEFWRLLTPGTYNVRAIAFGYIPSPYLEVVVNEVGAVVVNFTLTPSDSVEGKYKQVRTVKIGADEYGFIFKTEFKHHNQSEMEKMLKELHETYPKLTNLYSIGKSVENRDLWVIEISKNPGQHVPLIPEFKYIANMHGNEVVGRELMLLLAKYLCENYGIDKRITDLIDTTRIHIMPSMNPDGYEMSTPGDEGGIIGRPNANKIDLNRNFPDQYGMNEFNKIQEPEVKAVMNWSLSNNFVLSANIHGGALVANYPFDDSQKDFMSNADPMTKSNPTEENEIFKYLARTYATAHRKMYLGKPCPSFIRESFPEGITNGADWYAVTGGMQDWSYLHGGTYELTLEVGCYKFPKEEELSTYWMDNKEALIKFIEQIHMGLKGIVSSSIGTPIPHAAISVNNIQHVTYSGKDGDYYRLLLPGKYNITVSAKGYEAQTAEITIPDNGNKSLINNFQLMRNDPQHWSSAYDFRILENILKTRYHSSNEIQDIFTELQTKNWWMAQVEDEENVNHYSALKVTEGLGQTEEKKVHILILSSLFETSPVGREIVVNLARHVIAAYNTKEPPMRDLLQKAVIHFVVVNTNFNKVHSQFYQNETICDPQLKEEIGDKFLNAESDNVKDSFFKLFEKEEISLALTFTAGDDAISQVLKDREALYAEFADQTHSRFGAQNQLCASNALRLNENDSLRKITNLMYKMFKLPLYSINLSCCKMPNEKEIAEIWKENIEKILKFINLARGGVEGYVRDKNGNPLRNAKIVVKGSQRVHEVSKNLAFFHVLVPSGTCEIQVTCVNYTTKTVGINIDAAIINLEEIVLELDTTIKGQILHDLSGFITDGDGTPVSDAEIGIKGNWRKKAYTNHVGQFDMKDIEGDSAILTVKASGFKISEKLVMMNLQGTTKNVIFKLSPSDEDMGFNNLIFIFFICIAIICSVICITFCAINGFSASCPFVEFCVRRRNRHLGENYKFSLLTRKTRQPKLFEDEFGDDEEEELFTPPSLKHPLERYEDNFSEDDISDEDDLVILPNRTLDISNN</sequence>
<feature type="active site" description="Proton donor/acceptor" evidence="9">
    <location>
        <position position="714"/>
    </location>
</feature>
<dbReference type="InterPro" id="IPR000834">
    <property type="entry name" value="Peptidase_M14"/>
</dbReference>
<dbReference type="GO" id="GO:0004181">
    <property type="term" value="F:metallocarboxypeptidase activity"/>
    <property type="evidence" value="ECO:0007669"/>
    <property type="project" value="InterPro"/>
</dbReference>
<dbReference type="SUPFAM" id="SSF53187">
    <property type="entry name" value="Zn-dependent exopeptidases"/>
    <property type="match status" value="3"/>
</dbReference>
<dbReference type="EMBL" id="CVRI01000047">
    <property type="protein sequence ID" value="CRK97571.1"/>
    <property type="molecule type" value="Genomic_DNA"/>
</dbReference>
<dbReference type="GO" id="GO:0006518">
    <property type="term" value="P:peptide metabolic process"/>
    <property type="evidence" value="ECO:0007669"/>
    <property type="project" value="TreeGrafter"/>
</dbReference>
<feature type="chain" id="PRO_5012678599" evidence="11">
    <location>
        <begin position="20"/>
        <end position="1398"/>
    </location>
</feature>
<dbReference type="PROSITE" id="PS52035">
    <property type="entry name" value="PEPTIDASE_M14"/>
    <property type="match status" value="2"/>
</dbReference>
<dbReference type="PANTHER" id="PTHR11532">
    <property type="entry name" value="PROTEASE M14 CARBOXYPEPTIDASE"/>
    <property type="match status" value="1"/>
</dbReference>
<dbReference type="OrthoDB" id="10249045at2759"/>
<keyword evidence="8" id="KW-0325">Glycoprotein</keyword>
<feature type="domain" description="Peptidase M14" evidence="12">
    <location>
        <begin position="38"/>
        <end position="335"/>
    </location>
</feature>
<organism evidence="13 14">
    <name type="scientific">Clunio marinus</name>
    <dbReference type="NCBI Taxonomy" id="568069"/>
    <lineage>
        <taxon>Eukaryota</taxon>
        <taxon>Metazoa</taxon>
        <taxon>Ecdysozoa</taxon>
        <taxon>Arthropoda</taxon>
        <taxon>Hexapoda</taxon>
        <taxon>Insecta</taxon>
        <taxon>Pterygota</taxon>
        <taxon>Neoptera</taxon>
        <taxon>Endopterygota</taxon>
        <taxon>Diptera</taxon>
        <taxon>Nematocera</taxon>
        <taxon>Chironomoidea</taxon>
        <taxon>Chironomidae</taxon>
        <taxon>Clunio</taxon>
    </lineage>
</organism>
<keyword evidence="6" id="KW-0378">Hydrolase</keyword>
<dbReference type="Gene3D" id="3.40.630.10">
    <property type="entry name" value="Zn peptidases"/>
    <property type="match status" value="3"/>
</dbReference>
<feature type="signal peptide" evidence="11">
    <location>
        <begin position="1"/>
        <end position="19"/>
    </location>
</feature>
<feature type="domain" description="Peptidase M14" evidence="12">
    <location>
        <begin position="446"/>
        <end position="744"/>
    </location>
</feature>
<dbReference type="Gene3D" id="2.60.40.1120">
    <property type="entry name" value="Carboxypeptidase-like, regulatory domain"/>
    <property type="match status" value="4"/>
</dbReference>
<dbReference type="InterPro" id="IPR008969">
    <property type="entry name" value="CarboxyPept-like_regulatory"/>
</dbReference>
<feature type="transmembrane region" description="Helical" evidence="10">
    <location>
        <begin position="1283"/>
        <end position="1305"/>
    </location>
</feature>
<dbReference type="GO" id="GO:0005615">
    <property type="term" value="C:extracellular space"/>
    <property type="evidence" value="ECO:0007669"/>
    <property type="project" value="TreeGrafter"/>
</dbReference>
<protein>
    <submittedName>
        <fullName evidence="13">CLUMA_CG010957, isoform A</fullName>
    </submittedName>
</protein>
<reference evidence="13 14" key="1">
    <citation type="submission" date="2015-04" db="EMBL/GenBank/DDBJ databases">
        <authorList>
            <person name="Syromyatnikov M.Y."/>
            <person name="Popov V.N."/>
        </authorList>
    </citation>
    <scope>NUCLEOTIDE SEQUENCE [LARGE SCALE GENOMIC DNA]</scope>
</reference>
<dbReference type="PRINTS" id="PR00765">
    <property type="entry name" value="CRBOXYPTASEA"/>
</dbReference>
<dbReference type="STRING" id="568069.A0A1J1IBI2"/>
<proteinExistence type="inferred from homology"/>
<dbReference type="GO" id="GO:0016485">
    <property type="term" value="P:protein processing"/>
    <property type="evidence" value="ECO:0007669"/>
    <property type="project" value="TreeGrafter"/>
</dbReference>
<evidence type="ECO:0000256" key="11">
    <source>
        <dbReference type="SAM" id="SignalP"/>
    </source>
</evidence>
<dbReference type="Pfam" id="PF13620">
    <property type="entry name" value="CarboxypepD_reg"/>
    <property type="match status" value="2"/>
</dbReference>
<dbReference type="SUPFAM" id="SSF49464">
    <property type="entry name" value="Carboxypeptidase regulatory domain-like"/>
    <property type="match status" value="4"/>
</dbReference>
<gene>
    <name evidence="13" type="primary">putative Carboxypeptidase D</name>
    <name evidence="13" type="ORF">CLUMA_CG010957</name>
</gene>
<comment type="cofactor">
    <cofactor evidence="1">
        <name>Zn(2+)</name>
        <dbReference type="ChEBI" id="CHEBI:29105"/>
    </cofactor>
</comment>
<dbReference type="InterPro" id="IPR057247">
    <property type="entry name" value="CARBOXYPEPT_ZN_2"/>
</dbReference>
<dbReference type="PROSITE" id="PS00132">
    <property type="entry name" value="CARBOXYPEPT_ZN_1"/>
    <property type="match status" value="2"/>
</dbReference>
<keyword evidence="5" id="KW-0479">Metal-binding</keyword>
<dbReference type="PANTHER" id="PTHR11532:SF62">
    <property type="entry name" value="CARBOXYPEPTIDASE D"/>
    <property type="match status" value="1"/>
</dbReference>
<dbReference type="GO" id="GO:0008270">
    <property type="term" value="F:zinc ion binding"/>
    <property type="evidence" value="ECO:0007669"/>
    <property type="project" value="InterPro"/>
</dbReference>
<dbReference type="CDD" id="cd11308">
    <property type="entry name" value="Peptidase_M14NE-CP-C_like"/>
    <property type="match status" value="2"/>
</dbReference>
<evidence type="ECO:0000313" key="14">
    <source>
        <dbReference type="Proteomes" id="UP000183832"/>
    </source>
</evidence>
<dbReference type="Pfam" id="PF00246">
    <property type="entry name" value="Peptidase_M14"/>
    <property type="match status" value="2"/>
</dbReference>
<dbReference type="PROSITE" id="PS00133">
    <property type="entry name" value="CARBOXYPEPT_ZN_2"/>
    <property type="match status" value="2"/>
</dbReference>
<keyword evidence="3" id="KW-0121">Carboxypeptidase</keyword>
<keyword evidence="10" id="KW-1133">Transmembrane helix</keyword>
<evidence type="ECO:0000256" key="7">
    <source>
        <dbReference type="ARBA" id="ARBA00022833"/>
    </source>
</evidence>
<evidence type="ECO:0000256" key="8">
    <source>
        <dbReference type="ARBA" id="ARBA00023180"/>
    </source>
</evidence>
<evidence type="ECO:0000256" key="6">
    <source>
        <dbReference type="ARBA" id="ARBA00022801"/>
    </source>
</evidence>
<dbReference type="CDD" id="cd03868">
    <property type="entry name" value="M14_CPD_I"/>
    <property type="match status" value="1"/>
</dbReference>
<keyword evidence="10" id="KW-0472">Membrane</keyword>
<name>A0A1J1IBI2_9DIPT</name>
<evidence type="ECO:0000256" key="3">
    <source>
        <dbReference type="ARBA" id="ARBA00022645"/>
    </source>
</evidence>
<evidence type="ECO:0000256" key="9">
    <source>
        <dbReference type="PROSITE-ProRule" id="PRU01379"/>
    </source>
</evidence>
<dbReference type="InterPro" id="IPR057246">
    <property type="entry name" value="CARBOXYPEPT_ZN_1"/>
</dbReference>
<keyword evidence="7" id="KW-0862">Zinc</keyword>
<keyword evidence="14" id="KW-1185">Reference proteome</keyword>
<accession>A0A1J1IBI2</accession>